<dbReference type="RefSeq" id="WP_213044383.1">
    <property type="nucleotide sequence ID" value="NZ_CAJNBJ010000022.1"/>
</dbReference>
<organism evidence="2 3">
    <name type="scientific">Nitrospira defluvii</name>
    <dbReference type="NCBI Taxonomy" id="330214"/>
    <lineage>
        <taxon>Bacteria</taxon>
        <taxon>Pseudomonadati</taxon>
        <taxon>Nitrospirota</taxon>
        <taxon>Nitrospiria</taxon>
        <taxon>Nitrospirales</taxon>
        <taxon>Nitrospiraceae</taxon>
        <taxon>Nitrospira</taxon>
    </lineage>
</organism>
<comment type="caution">
    <text evidence="2">The sequence shown here is derived from an EMBL/GenBank/DDBJ whole genome shotgun (WGS) entry which is preliminary data.</text>
</comment>
<keyword evidence="1" id="KW-0812">Transmembrane</keyword>
<reference evidence="2 3" key="1">
    <citation type="submission" date="2021-02" db="EMBL/GenBank/DDBJ databases">
        <authorList>
            <person name="Han P."/>
        </authorList>
    </citation>
    <scope>NUCLEOTIDE SEQUENCE [LARGE SCALE GENOMIC DNA]</scope>
    <source>
        <strain evidence="2">Candidatus Nitrospira sp. ZN2</strain>
    </source>
</reference>
<dbReference type="EMBL" id="CAJNBJ010000022">
    <property type="protein sequence ID" value="CAE6805091.1"/>
    <property type="molecule type" value="Genomic_DNA"/>
</dbReference>
<dbReference type="Pfam" id="PF05137">
    <property type="entry name" value="PilN"/>
    <property type="match status" value="1"/>
</dbReference>
<name>A0ABM8SEY7_9BACT</name>
<accession>A0ABM8SEY7</accession>
<gene>
    <name evidence="2" type="ORF">NSPZN2_90051</name>
</gene>
<proteinExistence type="predicted"/>
<dbReference type="InterPro" id="IPR007813">
    <property type="entry name" value="PilN"/>
</dbReference>
<evidence type="ECO:0000256" key="1">
    <source>
        <dbReference type="SAM" id="Phobius"/>
    </source>
</evidence>
<evidence type="ECO:0000313" key="3">
    <source>
        <dbReference type="Proteomes" id="UP000675880"/>
    </source>
</evidence>
<feature type="transmembrane region" description="Helical" evidence="1">
    <location>
        <begin position="37"/>
        <end position="59"/>
    </location>
</feature>
<dbReference type="Proteomes" id="UP000675880">
    <property type="component" value="Unassembled WGS sequence"/>
</dbReference>
<evidence type="ECO:0000313" key="2">
    <source>
        <dbReference type="EMBL" id="CAE6805091.1"/>
    </source>
</evidence>
<keyword evidence="3" id="KW-1185">Reference proteome</keyword>
<evidence type="ECO:0008006" key="4">
    <source>
        <dbReference type="Google" id="ProtNLM"/>
    </source>
</evidence>
<keyword evidence="1" id="KW-1133">Transmembrane helix</keyword>
<keyword evidence="1" id="KW-0472">Membrane</keyword>
<sequence>MLLDNLTSLLRDVALRIGPPAARSGLFTINLSSRYRWYLAPARLVIMLLAGAIGVAMLWDMSQAWLVWQDVQSMETALKQVQERDRELLKEAQQEGLDLSDAALQLLPKEIEFANHLIEKRSFSWTRFLTELERAIPQRIAVNSIRLDPANATIMLTGSARALEDVTTLTVTFQDHPQFKDPVLGQHRVMTNGLVEFDLTLRYRNRNQ</sequence>
<protein>
    <recommendedName>
        <fullName evidence="4">Type IV pilus biogenesis protein PilN</fullName>
    </recommendedName>
</protein>